<gene>
    <name evidence="5" type="primary">HIR3</name>
    <name evidence="5" type="ORF">H4R18_002194</name>
</gene>
<feature type="region of interest" description="Disordered" evidence="4">
    <location>
        <begin position="336"/>
        <end position="363"/>
    </location>
</feature>
<keyword evidence="3" id="KW-0539">Nucleus</keyword>
<feature type="region of interest" description="Disordered" evidence="4">
    <location>
        <begin position="589"/>
        <end position="614"/>
    </location>
</feature>
<comment type="subcellular location">
    <subcellularLocation>
        <location evidence="1">Nucleus</location>
    </subcellularLocation>
</comment>
<evidence type="ECO:0000313" key="6">
    <source>
        <dbReference type="Proteomes" id="UP001140217"/>
    </source>
</evidence>
<keyword evidence="6" id="KW-1185">Reference proteome</keyword>
<evidence type="ECO:0000256" key="1">
    <source>
        <dbReference type="ARBA" id="ARBA00004123"/>
    </source>
</evidence>
<dbReference type="GO" id="GO:0005634">
    <property type="term" value="C:nucleus"/>
    <property type="evidence" value="ECO:0007669"/>
    <property type="project" value="UniProtKB-SubCell"/>
</dbReference>
<dbReference type="EMBL" id="JANBUL010000069">
    <property type="protein sequence ID" value="KAJ2782565.1"/>
    <property type="molecule type" value="Genomic_DNA"/>
</dbReference>
<feature type="region of interest" description="Disordered" evidence="4">
    <location>
        <begin position="1"/>
        <end position="25"/>
    </location>
</feature>
<dbReference type="Gene3D" id="1.25.40.10">
    <property type="entry name" value="Tetratricopeptide repeat domain"/>
    <property type="match status" value="1"/>
</dbReference>
<name>A0A9W8HCU9_9FUNG</name>
<evidence type="ECO:0000313" key="5">
    <source>
        <dbReference type="EMBL" id="KAJ2782565.1"/>
    </source>
</evidence>
<dbReference type="Proteomes" id="UP001140217">
    <property type="component" value="Unassembled WGS sequence"/>
</dbReference>
<feature type="compositionally biased region" description="Low complexity" evidence="4">
    <location>
        <begin position="339"/>
        <end position="355"/>
    </location>
</feature>
<dbReference type="PANTHER" id="PTHR15502:SF7">
    <property type="entry name" value="CALCINEURIN-BINDING PROTEIN CABIN-1"/>
    <property type="match status" value="1"/>
</dbReference>
<evidence type="ECO:0000256" key="4">
    <source>
        <dbReference type="SAM" id="MobiDB-lite"/>
    </source>
</evidence>
<evidence type="ECO:0000256" key="3">
    <source>
        <dbReference type="ARBA" id="ARBA00023242"/>
    </source>
</evidence>
<dbReference type="InterPro" id="IPR011990">
    <property type="entry name" value="TPR-like_helical_dom_sf"/>
</dbReference>
<evidence type="ECO:0000256" key="2">
    <source>
        <dbReference type="ARBA" id="ARBA00007335"/>
    </source>
</evidence>
<dbReference type="GO" id="GO:0006325">
    <property type="term" value="P:chromatin organization"/>
    <property type="evidence" value="ECO:0007669"/>
    <property type="project" value="InterPro"/>
</dbReference>
<feature type="region of interest" description="Disordered" evidence="4">
    <location>
        <begin position="387"/>
        <end position="456"/>
    </location>
</feature>
<organism evidence="5 6">
    <name type="scientific">Coemansia javaensis</name>
    <dbReference type="NCBI Taxonomy" id="2761396"/>
    <lineage>
        <taxon>Eukaryota</taxon>
        <taxon>Fungi</taxon>
        <taxon>Fungi incertae sedis</taxon>
        <taxon>Zoopagomycota</taxon>
        <taxon>Kickxellomycotina</taxon>
        <taxon>Kickxellomycetes</taxon>
        <taxon>Kickxellales</taxon>
        <taxon>Kickxellaceae</taxon>
        <taxon>Coemansia</taxon>
    </lineage>
</organism>
<protein>
    <submittedName>
        <fullName evidence="5">Histone transcription regulator 3</fullName>
    </submittedName>
</protein>
<reference evidence="5" key="1">
    <citation type="submission" date="2022-07" db="EMBL/GenBank/DDBJ databases">
        <title>Phylogenomic reconstructions and comparative analyses of Kickxellomycotina fungi.</title>
        <authorList>
            <person name="Reynolds N.K."/>
            <person name="Stajich J.E."/>
            <person name="Barry K."/>
            <person name="Grigoriev I.V."/>
            <person name="Crous P."/>
            <person name="Smith M.E."/>
        </authorList>
    </citation>
    <scope>NUCLEOTIDE SEQUENCE</scope>
    <source>
        <strain evidence="5">NBRC 105414</strain>
    </source>
</reference>
<dbReference type="InterPro" id="IPR033053">
    <property type="entry name" value="Hir3/CABIN1"/>
</dbReference>
<dbReference type="OrthoDB" id="77564at2759"/>
<feature type="region of interest" description="Disordered" evidence="4">
    <location>
        <begin position="1016"/>
        <end position="1047"/>
    </location>
</feature>
<comment type="similarity">
    <text evidence="2">Belongs to the HIR3 family.</text>
</comment>
<feature type="region of interest" description="Disordered" evidence="4">
    <location>
        <begin position="1338"/>
        <end position="1375"/>
    </location>
</feature>
<dbReference type="PANTHER" id="PTHR15502">
    <property type="entry name" value="CALCINEURIN-BINDING PROTEIN CABIN 1-RELATED"/>
    <property type="match status" value="1"/>
</dbReference>
<sequence>MPAFVPINPPAVAGSDGGDGTADPAAPAARIEDEIRGLIQRYQAALRQWREGRHQEAWAGFSSLAGHALLAQEQERHVECECDAYCREHGGLGINRLRALVFANAAVLQLPAAAAAGGQKAAGLLGRPDFGARGLLGAAADPRTEAALCAALAGLETALGFHGDDAALSLAAGQCAMALGRYGAAIAVLGRALGSAGGPQWGPLTWWCARAAVQAALLRGDVDLAVGTIEAASSRSRETSQALRALVDELVAAPARADAPAVLRVPSPPPAPAPAHAHEAPAPPRVVVARARGDAVSIAALGEALAEYCRQRIAEDPGLGSDGALGAVSLELRAEDAEGPAGAARASSPAARPSGGMPDAEAAARADSCLEAVAAAAAAAAGYQSHTDLEETGSGPDCPAKSDGAVPAKRRSSLSGDEMPAKRRSTRFIERAGSGSGSGASAHGAGATGGAAQPGGSTRVAVLKGSARHALAMSAAAVASSAYTQACGSARAWLRAIGAIDGAAAAEALGRCAALADASARQCRPGRHHRPQQARPQPAADDAGVLAEWNLAAHGSRAAGAGTLDEAIQSIARLKASYASSLAANIGPPASAAGENRASRDAREPPPGHSLSAPECRALFEGNCGVFDLLLRYVAAAVAAFGASPATLLGPVRVRRALLGVVRLVHELLLGWADGMLSAHRSDDDHRQGIRCATLALLLLADPAASEASCRQQNDHMRAEWISLAESAIARLGLPSTSACVVQYRVAESWTDYEASAAANDVSRAAASVARCADLLREYRGDPGDVAVARCALSGAAVTLELAMQRQTRLALLGKLETAAELARTDESRAVAYLGSFAEPFLERASDVLAFPQQVAAARLLAALHRRLGNAADEARAVLFELHLYISRLLERSADDTLPARAALGRCVECLQAIHSMAATAAANSGIGRYLEDAASSLLVQRLAGHLALAALAHAAHFEVDPAPERPVTSLEATFAGLAMWLAAKLGSRASMSQPASARGGEVQPVEIRSGEAQPIEIQSGEAQPGDSKPGDNKPGDNKSPNSPSECSDDAGALDCYTRFLDDAHCLLGERGLCTAAEGAFLKHILGVCRGHLEQGSESVAYWDVAGSCLRCLFDVKLHNSSAERHPCARVEMDHESANGVYLLVEAELLATLRSRRGAGMRGDLKAIVDKTCSALGDIDIAQHPRLSMNMDVIDDYLDGATMPTFSQIDQALRDDAFALHTSCVPLRGGSDDLGVPAACLTLPFVRATMQHDLLRFRMRSGLARAIGDYDEIIEDYKLNVSLHPTSAEAWHHLGQAHSDLADELLLGTASEILDSRRDIATLLRSAMSCTLQAKQLLPPLPDHERAAPGTQRRQAGSDDDDDDDDDGDDDDGSGLIRQLHTRVYSLAGRLVYRCAARPLPMLALQILPSNILVSDDAPEDSQAWDVGAWGGSGARTSAVARSLARRYCTPPPRSRVYALAHEMLLRASQLDPASWKWVYLLGKTVAKMGRPLAACALYLKAFHLASAASLPAPAREAALGPPSIASVPEAAMDALCKLLSTLTKLLWARRIDPPTAQRFLDALPPAAAAAERPGDAVAFPSSGTQFAAIRGILEQLCAADRRRWHHRSAFLLAWVDHRAFGSSADAKRTLLGLLQMRSASKQLASFYKTDFEAPGRHYLYLEKYLHLYIEVLVATQDLDGVQLLVRKLRRASEMLYDAPAMVRRAEEAEVATLQAMVRALNCPRLAIDGTGAERVVLQSDLDAAGAVQARAVFRHCRLNRTQFNYARDFARENIALFGAAHQRGSASVSVKDGLGSDELARVEQQLADYLGTANRAITMFGHLLDQKKKHADDQAVVAQLNDCIADVYVLVLAEYGQSRCAAHAPAHGDGGGSPADVCRYAAGLLARAPRPARPGDPFWQCVIFDGARHESSQQYKLLDPLLEFQVNKLLDTAHGAQPQRSPLPESAAAAPQGSPVPVAAAPEAAEAAAAPEAVAAEPQPAQ</sequence>
<dbReference type="SUPFAM" id="SSF48452">
    <property type="entry name" value="TPR-like"/>
    <property type="match status" value="1"/>
</dbReference>
<feature type="region of interest" description="Disordered" evidence="4">
    <location>
        <begin position="1936"/>
        <end position="1983"/>
    </location>
</feature>
<proteinExistence type="inferred from homology"/>
<dbReference type="GO" id="GO:0031491">
    <property type="term" value="F:nucleosome binding"/>
    <property type="evidence" value="ECO:0007669"/>
    <property type="project" value="TreeGrafter"/>
</dbReference>
<feature type="compositionally biased region" description="Low complexity" evidence="4">
    <location>
        <begin position="1956"/>
        <end position="1983"/>
    </location>
</feature>
<comment type="caution">
    <text evidence="5">The sequence shown here is derived from an EMBL/GenBank/DDBJ whole genome shotgun (WGS) entry which is preliminary data.</text>
</comment>
<accession>A0A9W8HCU9</accession>
<feature type="compositionally biased region" description="Basic and acidic residues" evidence="4">
    <location>
        <begin position="597"/>
        <end position="606"/>
    </location>
</feature>
<dbReference type="GO" id="GO:0000417">
    <property type="term" value="C:HIR complex"/>
    <property type="evidence" value="ECO:0007669"/>
    <property type="project" value="TreeGrafter"/>
</dbReference>
<feature type="compositionally biased region" description="Acidic residues" evidence="4">
    <location>
        <begin position="1358"/>
        <end position="1373"/>
    </location>
</feature>